<accession>A0A183JLZ9</accession>
<organism evidence="3">
    <name type="scientific">Schistosoma curassoni</name>
    <dbReference type="NCBI Taxonomy" id="6186"/>
    <lineage>
        <taxon>Eukaryota</taxon>
        <taxon>Metazoa</taxon>
        <taxon>Spiralia</taxon>
        <taxon>Lophotrochozoa</taxon>
        <taxon>Platyhelminthes</taxon>
        <taxon>Trematoda</taxon>
        <taxon>Digenea</taxon>
        <taxon>Strigeidida</taxon>
        <taxon>Schistosomatoidea</taxon>
        <taxon>Schistosomatidae</taxon>
        <taxon>Schistosoma</taxon>
    </lineage>
</organism>
<evidence type="ECO:0000313" key="2">
    <source>
        <dbReference type="Proteomes" id="UP000279833"/>
    </source>
</evidence>
<proteinExistence type="predicted"/>
<dbReference type="Proteomes" id="UP000279833">
    <property type="component" value="Unassembled WGS sequence"/>
</dbReference>
<name>A0A183JLZ9_9TREM</name>
<keyword evidence="2" id="KW-1185">Reference proteome</keyword>
<reference evidence="3" key="1">
    <citation type="submission" date="2016-06" db="UniProtKB">
        <authorList>
            <consortium name="WormBaseParasite"/>
        </authorList>
    </citation>
    <scope>IDENTIFICATION</scope>
</reference>
<protein>
    <submittedName>
        <fullName evidence="3">Ovule protein</fullName>
    </submittedName>
</protein>
<sequence length="58" mass="7105">MNYYNEHQFYWKTNSDEHFLQKQQPFSDHIVYSLIHDSEIRVVVVLTIFLTSHSPHHF</sequence>
<evidence type="ECO:0000313" key="1">
    <source>
        <dbReference type="EMBL" id="VDO84051.1"/>
    </source>
</evidence>
<dbReference type="WBParaSite" id="SCUD_0000373001-mRNA-1">
    <property type="protein sequence ID" value="SCUD_0000373001-mRNA-1"/>
    <property type="gene ID" value="SCUD_0000373001"/>
</dbReference>
<dbReference type="AlphaFoldDB" id="A0A183JLZ9"/>
<dbReference type="EMBL" id="UZAK01004399">
    <property type="protein sequence ID" value="VDO84051.1"/>
    <property type="molecule type" value="Genomic_DNA"/>
</dbReference>
<reference evidence="1 2" key="2">
    <citation type="submission" date="2018-11" db="EMBL/GenBank/DDBJ databases">
        <authorList>
            <consortium name="Pathogen Informatics"/>
        </authorList>
    </citation>
    <scope>NUCLEOTIDE SEQUENCE [LARGE SCALE GENOMIC DNA]</scope>
    <source>
        <strain evidence="1">Dakar</strain>
        <strain evidence="2">Dakar, Senegal</strain>
    </source>
</reference>
<gene>
    <name evidence="1" type="ORF">SCUD_LOCUS3731</name>
</gene>
<evidence type="ECO:0000313" key="3">
    <source>
        <dbReference type="WBParaSite" id="SCUD_0000373001-mRNA-1"/>
    </source>
</evidence>